<proteinExistence type="predicted"/>
<evidence type="ECO:0000256" key="1">
    <source>
        <dbReference type="SAM" id="MobiDB-lite"/>
    </source>
</evidence>
<dbReference type="EMBL" id="BFAA01005753">
    <property type="protein sequence ID" value="GCB67256.1"/>
    <property type="molecule type" value="Genomic_DNA"/>
</dbReference>
<feature type="region of interest" description="Disordered" evidence="1">
    <location>
        <begin position="41"/>
        <end position="64"/>
    </location>
</feature>
<dbReference type="Proteomes" id="UP000288216">
    <property type="component" value="Unassembled WGS sequence"/>
</dbReference>
<dbReference type="AlphaFoldDB" id="A0A401P2C7"/>
<comment type="caution">
    <text evidence="2">The sequence shown here is derived from an EMBL/GenBank/DDBJ whole genome shotgun (WGS) entry which is preliminary data.</text>
</comment>
<organism evidence="2 3">
    <name type="scientific">Scyliorhinus torazame</name>
    <name type="common">Cloudy catshark</name>
    <name type="synonym">Catulus torazame</name>
    <dbReference type="NCBI Taxonomy" id="75743"/>
    <lineage>
        <taxon>Eukaryota</taxon>
        <taxon>Metazoa</taxon>
        <taxon>Chordata</taxon>
        <taxon>Craniata</taxon>
        <taxon>Vertebrata</taxon>
        <taxon>Chondrichthyes</taxon>
        <taxon>Elasmobranchii</taxon>
        <taxon>Galeomorphii</taxon>
        <taxon>Galeoidea</taxon>
        <taxon>Carcharhiniformes</taxon>
        <taxon>Scyliorhinidae</taxon>
        <taxon>Scyliorhinus</taxon>
    </lineage>
</organism>
<name>A0A401P2C7_SCYTO</name>
<evidence type="ECO:0000313" key="2">
    <source>
        <dbReference type="EMBL" id="GCB67256.1"/>
    </source>
</evidence>
<protein>
    <submittedName>
        <fullName evidence="2">Uncharacterized protein</fullName>
    </submittedName>
</protein>
<sequence>MEVWYGHSWDILLQLEIKDKPVQSSQTVMLCSVPRLRAKTGKSPVRLQSEHGHVKGSDGSSENHGPACGMCAKFFQWAK</sequence>
<accession>A0A401P2C7</accession>
<gene>
    <name evidence="2" type="ORF">scyTo_0012121</name>
</gene>
<evidence type="ECO:0000313" key="3">
    <source>
        <dbReference type="Proteomes" id="UP000288216"/>
    </source>
</evidence>
<reference evidence="2 3" key="1">
    <citation type="journal article" date="2018" name="Nat. Ecol. Evol.">
        <title>Shark genomes provide insights into elasmobranch evolution and the origin of vertebrates.</title>
        <authorList>
            <person name="Hara Y"/>
            <person name="Yamaguchi K"/>
            <person name="Onimaru K"/>
            <person name="Kadota M"/>
            <person name="Koyanagi M"/>
            <person name="Keeley SD"/>
            <person name="Tatsumi K"/>
            <person name="Tanaka K"/>
            <person name="Motone F"/>
            <person name="Kageyama Y"/>
            <person name="Nozu R"/>
            <person name="Adachi N"/>
            <person name="Nishimura O"/>
            <person name="Nakagawa R"/>
            <person name="Tanegashima C"/>
            <person name="Kiyatake I"/>
            <person name="Matsumoto R"/>
            <person name="Murakumo K"/>
            <person name="Nishida K"/>
            <person name="Terakita A"/>
            <person name="Kuratani S"/>
            <person name="Sato K"/>
            <person name="Hyodo S Kuraku.S."/>
        </authorList>
    </citation>
    <scope>NUCLEOTIDE SEQUENCE [LARGE SCALE GENOMIC DNA]</scope>
</reference>
<keyword evidence="3" id="KW-1185">Reference proteome</keyword>